<evidence type="ECO:0000256" key="4">
    <source>
        <dbReference type="ARBA" id="ARBA00022989"/>
    </source>
</evidence>
<dbReference type="InterPro" id="IPR046342">
    <property type="entry name" value="CBS_dom_sf"/>
</dbReference>
<dbReference type="Proteomes" id="UP000824202">
    <property type="component" value="Unassembled WGS sequence"/>
</dbReference>
<dbReference type="InterPro" id="IPR050368">
    <property type="entry name" value="ClC-type_chloride_channel"/>
</dbReference>
<gene>
    <name evidence="13" type="ORF">H9863_05570</name>
</gene>
<dbReference type="EMBL" id="DXFT01000105">
    <property type="protein sequence ID" value="HIX03567.1"/>
    <property type="molecule type" value="Genomic_DNA"/>
</dbReference>
<keyword evidence="6 11" id="KW-0472">Membrane</keyword>
<evidence type="ECO:0000256" key="10">
    <source>
        <dbReference type="PROSITE-ProRule" id="PRU00703"/>
    </source>
</evidence>
<dbReference type="SUPFAM" id="SSF54631">
    <property type="entry name" value="CBS-domain pair"/>
    <property type="match status" value="1"/>
</dbReference>
<dbReference type="PANTHER" id="PTHR43427:SF6">
    <property type="entry name" value="CHLORIDE CHANNEL PROTEIN CLC-E"/>
    <property type="match status" value="1"/>
</dbReference>
<dbReference type="InterPro" id="IPR014743">
    <property type="entry name" value="Cl-channel_core"/>
</dbReference>
<keyword evidence="5" id="KW-0406">Ion transport</keyword>
<evidence type="ECO:0000313" key="13">
    <source>
        <dbReference type="EMBL" id="HIX03567.1"/>
    </source>
</evidence>
<feature type="transmembrane region" description="Helical" evidence="11">
    <location>
        <begin position="162"/>
        <end position="189"/>
    </location>
</feature>
<proteinExistence type="predicted"/>
<accession>A0A9D2AC89</accession>
<feature type="transmembrane region" description="Helical" evidence="11">
    <location>
        <begin position="406"/>
        <end position="425"/>
    </location>
</feature>
<dbReference type="CDD" id="cd00400">
    <property type="entry name" value="Voltage_gated_ClC"/>
    <property type="match status" value="1"/>
</dbReference>
<feature type="transmembrane region" description="Helical" evidence="11">
    <location>
        <begin position="324"/>
        <end position="345"/>
    </location>
</feature>
<evidence type="ECO:0000256" key="7">
    <source>
        <dbReference type="ARBA" id="ARBA00023173"/>
    </source>
</evidence>
<feature type="transmembrane region" description="Helical" evidence="11">
    <location>
        <begin position="380"/>
        <end position="399"/>
    </location>
</feature>
<feature type="transmembrane region" description="Helical" evidence="11">
    <location>
        <begin position="28"/>
        <end position="47"/>
    </location>
</feature>
<evidence type="ECO:0000313" key="14">
    <source>
        <dbReference type="Proteomes" id="UP000824202"/>
    </source>
</evidence>
<dbReference type="SMART" id="SM00116">
    <property type="entry name" value="CBS"/>
    <property type="match status" value="2"/>
</dbReference>
<evidence type="ECO:0000256" key="5">
    <source>
        <dbReference type="ARBA" id="ARBA00023065"/>
    </source>
</evidence>
<dbReference type="PRINTS" id="PR00762">
    <property type="entry name" value="CLCHANNEL"/>
</dbReference>
<dbReference type="PROSITE" id="PS51371">
    <property type="entry name" value="CBS"/>
    <property type="match status" value="2"/>
</dbReference>
<dbReference type="SUPFAM" id="SSF81340">
    <property type="entry name" value="Clc chloride channel"/>
    <property type="match status" value="1"/>
</dbReference>
<feature type="domain" description="CBS" evidence="12">
    <location>
        <begin position="472"/>
        <end position="530"/>
    </location>
</feature>
<name>A0A9D2AC89_9BACT</name>
<keyword evidence="9" id="KW-0407">Ion channel</keyword>
<feature type="transmembrane region" description="Helical" evidence="11">
    <location>
        <begin position="276"/>
        <end position="294"/>
    </location>
</feature>
<keyword evidence="10" id="KW-0129">CBS domain</keyword>
<comment type="caution">
    <text evidence="13">The sequence shown here is derived from an EMBL/GenBank/DDBJ whole genome shotgun (WGS) entry which is preliminary data.</text>
</comment>
<sequence length="596" mass="66107">MTAFVEWWNNGFARFLSWRMRHIKERNFLIILSMLVGVITGLAGVFLKNSVHFTHQFFTEHLQVDSGSLLFFVYPFIGILITSLFVRYFVREDISHGVTKVLYAISRRNSMIKPHNSYSSMIASTITIGFGGSVGTEATIVLTGASIGSNLARFFHMNYKVMTLMIGCGAAGAIAGIFKAPIAGIVFTLEVLMLDLTMTSLVPLMISAISSYVIVYFLMGDGVVLEFAVRSHFALANVPYYILLGMLCGLVSVYFIRVNIRIERWITGFKNNFKRILIGGTLLGLLIYLFPPLYGEGYVSLEDLLNDNGEALLRNTYFFDFRNYGLVVVLYVVALIFIKVVATALTNGSGGVGGVFAPSLFTGGVTGFLVAILINMSGLASVPVSYFVLAGMAGVMSGVMNSPLTAMFLIAEITGGYSLLVPLMISSVTAHLTGRGMEPYSIYARRLAMKGDLITHNKDKAVLTLMKLNKVIETDLQTVSIDATLGDLVKKVSRSSRNIFPVIDENDELLGIVLLDDIRKVMFNQDLYDKTYVRDFMTTPPTVVDIRDPMDLVMKKFEDTHAWNLPVIEDGRYVGFVSKAKIFNTYRRVLQHFSDE</sequence>
<evidence type="ECO:0000256" key="9">
    <source>
        <dbReference type="ARBA" id="ARBA00023303"/>
    </source>
</evidence>
<dbReference type="PANTHER" id="PTHR43427">
    <property type="entry name" value="CHLORIDE CHANNEL PROTEIN CLC-E"/>
    <property type="match status" value="1"/>
</dbReference>
<dbReference type="Gene3D" id="3.10.580.10">
    <property type="entry name" value="CBS-domain"/>
    <property type="match status" value="1"/>
</dbReference>
<comment type="subcellular location">
    <subcellularLocation>
        <location evidence="1">Membrane</location>
        <topology evidence="1">Multi-pass membrane protein</topology>
    </subcellularLocation>
</comment>
<reference evidence="13" key="1">
    <citation type="journal article" date="2021" name="PeerJ">
        <title>Extensive microbial diversity within the chicken gut microbiome revealed by metagenomics and culture.</title>
        <authorList>
            <person name="Gilroy R."/>
            <person name="Ravi A."/>
            <person name="Getino M."/>
            <person name="Pursley I."/>
            <person name="Horton D.L."/>
            <person name="Alikhan N.F."/>
            <person name="Baker D."/>
            <person name="Gharbi K."/>
            <person name="Hall N."/>
            <person name="Watson M."/>
            <person name="Adriaenssens E.M."/>
            <person name="Foster-Nyarko E."/>
            <person name="Jarju S."/>
            <person name="Secka A."/>
            <person name="Antonio M."/>
            <person name="Oren A."/>
            <person name="Chaudhuri R.R."/>
            <person name="La Ragione R."/>
            <person name="Hildebrand F."/>
            <person name="Pallen M.J."/>
        </authorList>
    </citation>
    <scope>NUCLEOTIDE SEQUENCE</scope>
    <source>
        <strain evidence="13">23274</strain>
    </source>
</reference>
<feature type="transmembrane region" description="Helical" evidence="11">
    <location>
        <begin position="118"/>
        <end position="142"/>
    </location>
</feature>
<keyword evidence="7" id="KW-0869">Chloride channel</keyword>
<organism evidence="13 14">
    <name type="scientific">Candidatus Odoribacter faecigallinarum</name>
    <dbReference type="NCBI Taxonomy" id="2838706"/>
    <lineage>
        <taxon>Bacteria</taxon>
        <taxon>Pseudomonadati</taxon>
        <taxon>Bacteroidota</taxon>
        <taxon>Bacteroidia</taxon>
        <taxon>Bacteroidales</taxon>
        <taxon>Odoribacteraceae</taxon>
        <taxon>Odoribacter</taxon>
    </lineage>
</organism>
<evidence type="ECO:0000259" key="12">
    <source>
        <dbReference type="PROSITE" id="PS51371"/>
    </source>
</evidence>
<dbReference type="GO" id="GO:0034707">
    <property type="term" value="C:chloride channel complex"/>
    <property type="evidence" value="ECO:0007669"/>
    <property type="project" value="UniProtKB-KW"/>
</dbReference>
<evidence type="ECO:0000256" key="8">
    <source>
        <dbReference type="ARBA" id="ARBA00023214"/>
    </source>
</evidence>
<dbReference type="GO" id="GO:0005254">
    <property type="term" value="F:chloride channel activity"/>
    <property type="evidence" value="ECO:0007669"/>
    <property type="project" value="UniProtKB-KW"/>
</dbReference>
<evidence type="ECO:0000256" key="1">
    <source>
        <dbReference type="ARBA" id="ARBA00004141"/>
    </source>
</evidence>
<feature type="transmembrane region" description="Helical" evidence="11">
    <location>
        <begin position="201"/>
        <end position="218"/>
    </location>
</feature>
<dbReference type="InterPro" id="IPR001807">
    <property type="entry name" value="ClC"/>
</dbReference>
<evidence type="ECO:0000256" key="3">
    <source>
        <dbReference type="ARBA" id="ARBA00022692"/>
    </source>
</evidence>
<feature type="transmembrane region" description="Helical" evidence="11">
    <location>
        <begin position="238"/>
        <end position="256"/>
    </location>
</feature>
<protein>
    <submittedName>
        <fullName evidence="13">Chloride channel protein</fullName>
    </submittedName>
</protein>
<dbReference type="Pfam" id="PF00654">
    <property type="entry name" value="Voltage_CLC"/>
    <property type="match status" value="1"/>
</dbReference>
<feature type="domain" description="CBS" evidence="12">
    <location>
        <begin position="537"/>
        <end position="596"/>
    </location>
</feature>
<evidence type="ECO:0000256" key="11">
    <source>
        <dbReference type="SAM" id="Phobius"/>
    </source>
</evidence>
<dbReference type="InterPro" id="IPR000644">
    <property type="entry name" value="CBS_dom"/>
</dbReference>
<keyword evidence="2" id="KW-0813">Transport</keyword>
<evidence type="ECO:0000256" key="2">
    <source>
        <dbReference type="ARBA" id="ARBA00022448"/>
    </source>
</evidence>
<evidence type="ECO:0000256" key="6">
    <source>
        <dbReference type="ARBA" id="ARBA00023136"/>
    </source>
</evidence>
<keyword evidence="8" id="KW-0868">Chloride</keyword>
<keyword evidence="3 11" id="KW-0812">Transmembrane</keyword>
<feature type="transmembrane region" description="Helical" evidence="11">
    <location>
        <begin position="67"/>
        <end position="90"/>
    </location>
</feature>
<feature type="transmembrane region" description="Helical" evidence="11">
    <location>
        <begin position="352"/>
        <end position="374"/>
    </location>
</feature>
<dbReference type="Pfam" id="PF00571">
    <property type="entry name" value="CBS"/>
    <property type="match status" value="2"/>
</dbReference>
<dbReference type="AlphaFoldDB" id="A0A9D2AC89"/>
<dbReference type="Gene3D" id="1.10.3080.10">
    <property type="entry name" value="Clc chloride channel"/>
    <property type="match status" value="1"/>
</dbReference>
<keyword evidence="4 11" id="KW-1133">Transmembrane helix</keyword>
<reference evidence="13" key="2">
    <citation type="submission" date="2021-04" db="EMBL/GenBank/DDBJ databases">
        <authorList>
            <person name="Gilroy R."/>
        </authorList>
    </citation>
    <scope>NUCLEOTIDE SEQUENCE</scope>
    <source>
        <strain evidence="13">23274</strain>
    </source>
</reference>